<evidence type="ECO:0000313" key="16">
    <source>
        <dbReference type="EMBL" id="MCF6139620.1"/>
    </source>
</evidence>
<reference evidence="16 17" key="1">
    <citation type="submission" date="2022-01" db="EMBL/GenBank/DDBJ databases">
        <title>Alkalihalobacillus sp. EGI L200015, a novel bacterium isolated from a salt lake sediment.</title>
        <authorList>
            <person name="Gao L."/>
            <person name="Fang B.-Z."/>
            <person name="Li W.-J."/>
        </authorList>
    </citation>
    <scope>NUCLEOTIDE SEQUENCE [LARGE SCALE GENOMIC DNA]</scope>
    <source>
        <strain evidence="16 17">KCTC 12718</strain>
    </source>
</reference>
<comment type="similarity">
    <text evidence="2 13">Belongs to the GHMP kinase family. Homoserine kinase subfamily.</text>
</comment>
<feature type="binding site" evidence="13">
    <location>
        <begin position="89"/>
        <end position="99"/>
    </location>
    <ligand>
        <name>ATP</name>
        <dbReference type="ChEBI" id="CHEBI:30616"/>
    </ligand>
</feature>
<evidence type="ECO:0000256" key="12">
    <source>
        <dbReference type="ARBA" id="ARBA00049954"/>
    </source>
</evidence>
<gene>
    <name evidence="13 16" type="primary">thrB</name>
    <name evidence="16" type="ORF">L2716_18050</name>
</gene>
<evidence type="ECO:0000259" key="14">
    <source>
        <dbReference type="Pfam" id="PF00288"/>
    </source>
</evidence>
<evidence type="ECO:0000256" key="9">
    <source>
        <dbReference type="ARBA" id="ARBA00022777"/>
    </source>
</evidence>
<protein>
    <recommendedName>
        <fullName evidence="4 13">Homoserine kinase</fullName>
        <shortName evidence="13">HK</shortName>
        <shortName evidence="13">HSK</shortName>
        <ecNumber evidence="3 13">2.7.1.39</ecNumber>
    </recommendedName>
</protein>
<dbReference type="Gene3D" id="3.30.70.890">
    <property type="entry name" value="GHMP kinase, C-terminal domain"/>
    <property type="match status" value="1"/>
</dbReference>
<dbReference type="PANTHER" id="PTHR20861:SF1">
    <property type="entry name" value="HOMOSERINE KINASE"/>
    <property type="match status" value="1"/>
</dbReference>
<dbReference type="Proteomes" id="UP001649381">
    <property type="component" value="Unassembled WGS sequence"/>
</dbReference>
<dbReference type="PRINTS" id="PR00958">
    <property type="entry name" value="HOMSERKINASE"/>
</dbReference>
<dbReference type="InterPro" id="IPR000870">
    <property type="entry name" value="Homoserine_kinase"/>
</dbReference>
<accession>A0ABS9H6L0</accession>
<evidence type="ECO:0000256" key="11">
    <source>
        <dbReference type="ARBA" id="ARBA00049375"/>
    </source>
</evidence>
<dbReference type="InterPro" id="IPR020568">
    <property type="entry name" value="Ribosomal_Su5_D2-typ_SF"/>
</dbReference>
<evidence type="ECO:0000256" key="10">
    <source>
        <dbReference type="ARBA" id="ARBA00022840"/>
    </source>
</evidence>
<name>A0ABS9H6L0_9BACL</name>
<dbReference type="PIRSF" id="PIRSF000676">
    <property type="entry name" value="Homoser_kin"/>
    <property type="match status" value="1"/>
</dbReference>
<feature type="domain" description="GHMP kinase C-terminal" evidence="15">
    <location>
        <begin position="202"/>
        <end position="268"/>
    </location>
</feature>
<comment type="caution">
    <text evidence="16">The sequence shown here is derived from an EMBL/GenBank/DDBJ whole genome shotgun (WGS) entry which is preliminary data.</text>
</comment>
<feature type="domain" description="GHMP kinase N-terminal" evidence="14">
    <location>
        <begin position="60"/>
        <end position="142"/>
    </location>
</feature>
<dbReference type="Pfam" id="PF00288">
    <property type="entry name" value="GHMP_kinases_N"/>
    <property type="match status" value="1"/>
</dbReference>
<dbReference type="InterPro" id="IPR036554">
    <property type="entry name" value="GHMP_kinase_C_sf"/>
</dbReference>
<keyword evidence="17" id="KW-1185">Reference proteome</keyword>
<evidence type="ECO:0000256" key="3">
    <source>
        <dbReference type="ARBA" id="ARBA00012078"/>
    </source>
</evidence>
<evidence type="ECO:0000256" key="7">
    <source>
        <dbReference type="ARBA" id="ARBA00022697"/>
    </source>
</evidence>
<dbReference type="Pfam" id="PF08544">
    <property type="entry name" value="GHMP_kinases_C"/>
    <property type="match status" value="1"/>
</dbReference>
<evidence type="ECO:0000259" key="15">
    <source>
        <dbReference type="Pfam" id="PF08544"/>
    </source>
</evidence>
<evidence type="ECO:0000256" key="2">
    <source>
        <dbReference type="ARBA" id="ARBA00007370"/>
    </source>
</evidence>
<dbReference type="EMBL" id="JAKIJS010000007">
    <property type="protein sequence ID" value="MCF6139620.1"/>
    <property type="molecule type" value="Genomic_DNA"/>
</dbReference>
<dbReference type="NCBIfam" id="TIGR00191">
    <property type="entry name" value="thrB"/>
    <property type="match status" value="1"/>
</dbReference>
<evidence type="ECO:0000256" key="1">
    <source>
        <dbReference type="ARBA" id="ARBA00005015"/>
    </source>
</evidence>
<sequence>MKHYAWQIRVPASTANLGPGFDSIGIALDRYLTIKVYPSCNWKVNTLAPFQFCFPTDERNLIVKTALRTAQLFDYDLHPHLIEVESEIPAASGLGSSAAAIVAGIELANLVGKLGLSRKKKLELAAKFEGHADNVGASLYGGLVVTSMMKDNVELQSIPDLDFRVIVVTPTEELKTEVSREILPEWLRFSEAVDAGTRSNLLIAALCQKDWPVVGRMMRHDLYHQPYRKPIIPHYEKVEEIADNHGAFGVALSGAGPTIACFVEHHMSDRLLVNLTNSFPDMEVQQLSIEEKGVTLLPVEPYSSFHKGDLAN</sequence>
<comment type="subcellular location">
    <subcellularLocation>
        <location evidence="13">Cytoplasm</location>
    </subcellularLocation>
</comment>
<keyword evidence="13" id="KW-0963">Cytoplasm</keyword>
<keyword evidence="5 13" id="KW-0028">Amino-acid biosynthesis</keyword>
<comment type="pathway">
    <text evidence="1 13">Amino-acid biosynthesis; L-threonine biosynthesis; L-threonine from L-aspartate: step 4/5.</text>
</comment>
<evidence type="ECO:0000256" key="4">
    <source>
        <dbReference type="ARBA" id="ARBA00017858"/>
    </source>
</evidence>
<evidence type="ECO:0000313" key="17">
    <source>
        <dbReference type="Proteomes" id="UP001649381"/>
    </source>
</evidence>
<keyword evidence="7 13" id="KW-0791">Threonine biosynthesis</keyword>
<dbReference type="RefSeq" id="WP_236339265.1">
    <property type="nucleotide sequence ID" value="NZ_JAKIJS010000007.1"/>
</dbReference>
<dbReference type="GO" id="GO:0004413">
    <property type="term" value="F:homoserine kinase activity"/>
    <property type="evidence" value="ECO:0007669"/>
    <property type="project" value="UniProtKB-EC"/>
</dbReference>
<dbReference type="Gene3D" id="3.30.230.10">
    <property type="match status" value="1"/>
</dbReference>
<comment type="function">
    <text evidence="12 13">Catalyzes the ATP-dependent phosphorylation of L-homoserine to L-homoserine phosphate.</text>
</comment>
<dbReference type="EC" id="2.7.1.39" evidence="3 13"/>
<dbReference type="SUPFAM" id="SSF54211">
    <property type="entry name" value="Ribosomal protein S5 domain 2-like"/>
    <property type="match status" value="1"/>
</dbReference>
<evidence type="ECO:0000256" key="8">
    <source>
        <dbReference type="ARBA" id="ARBA00022741"/>
    </source>
</evidence>
<dbReference type="SUPFAM" id="SSF55060">
    <property type="entry name" value="GHMP Kinase, C-terminal domain"/>
    <property type="match status" value="1"/>
</dbReference>
<dbReference type="InterPro" id="IPR006204">
    <property type="entry name" value="GHMP_kinase_N_dom"/>
</dbReference>
<evidence type="ECO:0000256" key="5">
    <source>
        <dbReference type="ARBA" id="ARBA00022605"/>
    </source>
</evidence>
<keyword evidence="10 13" id="KW-0067">ATP-binding</keyword>
<dbReference type="InterPro" id="IPR014721">
    <property type="entry name" value="Ribsml_uS5_D2-typ_fold_subgr"/>
</dbReference>
<dbReference type="InterPro" id="IPR013750">
    <property type="entry name" value="GHMP_kinase_C_dom"/>
</dbReference>
<dbReference type="InterPro" id="IPR006203">
    <property type="entry name" value="GHMP_knse_ATP-bd_CS"/>
</dbReference>
<dbReference type="PANTHER" id="PTHR20861">
    <property type="entry name" value="HOMOSERINE/4-DIPHOSPHOCYTIDYL-2-C-METHYL-D-ERYTHRITOL KINASE"/>
    <property type="match status" value="1"/>
</dbReference>
<keyword evidence="8 13" id="KW-0547">Nucleotide-binding</keyword>
<keyword evidence="6 13" id="KW-0808">Transferase</keyword>
<evidence type="ECO:0000256" key="13">
    <source>
        <dbReference type="HAMAP-Rule" id="MF_00384"/>
    </source>
</evidence>
<evidence type="ECO:0000256" key="6">
    <source>
        <dbReference type="ARBA" id="ARBA00022679"/>
    </source>
</evidence>
<proteinExistence type="inferred from homology"/>
<comment type="catalytic activity">
    <reaction evidence="11 13">
        <text>L-homoserine + ATP = O-phospho-L-homoserine + ADP + H(+)</text>
        <dbReference type="Rhea" id="RHEA:13985"/>
        <dbReference type="ChEBI" id="CHEBI:15378"/>
        <dbReference type="ChEBI" id="CHEBI:30616"/>
        <dbReference type="ChEBI" id="CHEBI:57476"/>
        <dbReference type="ChEBI" id="CHEBI:57590"/>
        <dbReference type="ChEBI" id="CHEBI:456216"/>
        <dbReference type="EC" id="2.7.1.39"/>
    </reaction>
</comment>
<keyword evidence="9 13" id="KW-0418">Kinase</keyword>
<organism evidence="16 17">
    <name type="scientific">Pseudalkalibacillus berkeleyi</name>
    <dbReference type="NCBI Taxonomy" id="1069813"/>
    <lineage>
        <taxon>Bacteria</taxon>
        <taxon>Bacillati</taxon>
        <taxon>Bacillota</taxon>
        <taxon>Bacilli</taxon>
        <taxon>Bacillales</taxon>
        <taxon>Fictibacillaceae</taxon>
        <taxon>Pseudalkalibacillus</taxon>
    </lineage>
</organism>
<dbReference type="HAMAP" id="MF_00384">
    <property type="entry name" value="Homoser_kinase"/>
    <property type="match status" value="1"/>
</dbReference>
<dbReference type="PROSITE" id="PS00627">
    <property type="entry name" value="GHMP_KINASES_ATP"/>
    <property type="match status" value="1"/>
</dbReference>